<evidence type="ECO:0000259" key="1">
    <source>
        <dbReference type="Pfam" id="PF13304"/>
    </source>
</evidence>
<gene>
    <name evidence="2" type="ORF">EZS27_030637</name>
</gene>
<dbReference type="PANTHER" id="PTHR43581">
    <property type="entry name" value="ATP/GTP PHOSPHATASE"/>
    <property type="match status" value="1"/>
</dbReference>
<dbReference type="SUPFAM" id="SSF52540">
    <property type="entry name" value="P-loop containing nucleoside triphosphate hydrolases"/>
    <property type="match status" value="1"/>
</dbReference>
<reference evidence="2" key="1">
    <citation type="submission" date="2019-03" db="EMBL/GenBank/DDBJ databases">
        <title>Single cell metagenomics reveals metabolic interactions within the superorganism composed of flagellate Streblomastix strix and complex community of Bacteroidetes bacteria on its surface.</title>
        <authorList>
            <person name="Treitli S.C."/>
            <person name="Kolisko M."/>
            <person name="Husnik F."/>
            <person name="Keeling P."/>
            <person name="Hampl V."/>
        </authorList>
    </citation>
    <scope>NUCLEOTIDE SEQUENCE</scope>
    <source>
        <strain evidence="2">STM</strain>
    </source>
</reference>
<dbReference type="GO" id="GO:0016887">
    <property type="term" value="F:ATP hydrolysis activity"/>
    <property type="evidence" value="ECO:0007669"/>
    <property type="project" value="InterPro"/>
</dbReference>
<comment type="caution">
    <text evidence="2">The sequence shown here is derived from an EMBL/GenBank/DDBJ whole genome shotgun (WGS) entry which is preliminary data.</text>
</comment>
<name>A0A5J4QF07_9ZZZZ</name>
<sequence>MIFQVIIRHKNSILYIFIGKIIIRKFLKKVIGYTSGENETISIPFLADYDEYAEHTATRALRKSGELDYEPRFYFMDYNTNLGIVISNLIFEECEGVKELKDELKIDKIRNFQIIIQTNSPAAPKFPVEGEKGVVLTEDLKKWRNNLINAATCYDYDEKLNKYTLDFYFNDVTKEAMSFFFQSAYNLYTALYKFELLNNLMIDKSVRKNIEKDRKERRLINKMPTIPNKDKVLHYSELKLKLKNGQFVDYLSLSDGEHQYFNIFGSIIMVNQDNSLFLLDEPETHFNPKWRRLFISHLRLLTKSRKQDLFLTSHSPFIVVSIYGI</sequence>
<dbReference type="Gene3D" id="3.40.50.300">
    <property type="entry name" value="P-loop containing nucleotide triphosphate hydrolases"/>
    <property type="match status" value="1"/>
</dbReference>
<dbReference type="AlphaFoldDB" id="A0A5J4QF07"/>
<dbReference type="Pfam" id="PF13304">
    <property type="entry name" value="AAA_21"/>
    <property type="match status" value="1"/>
</dbReference>
<dbReference type="InterPro" id="IPR051396">
    <property type="entry name" value="Bact_Antivir_Def_Nuclease"/>
</dbReference>
<dbReference type="GO" id="GO:0005524">
    <property type="term" value="F:ATP binding"/>
    <property type="evidence" value="ECO:0007669"/>
    <property type="project" value="InterPro"/>
</dbReference>
<dbReference type="PANTHER" id="PTHR43581:SF2">
    <property type="entry name" value="EXCINUCLEASE ATPASE SUBUNIT"/>
    <property type="match status" value="1"/>
</dbReference>
<dbReference type="EMBL" id="SNRY01003868">
    <property type="protein sequence ID" value="KAA6319471.1"/>
    <property type="molecule type" value="Genomic_DNA"/>
</dbReference>
<accession>A0A5J4QF07</accession>
<proteinExistence type="predicted"/>
<protein>
    <recommendedName>
        <fullName evidence="1">ATPase AAA-type core domain-containing protein</fullName>
    </recommendedName>
</protein>
<dbReference type="InterPro" id="IPR003959">
    <property type="entry name" value="ATPase_AAA_core"/>
</dbReference>
<organism evidence="2">
    <name type="scientific">termite gut metagenome</name>
    <dbReference type="NCBI Taxonomy" id="433724"/>
    <lineage>
        <taxon>unclassified sequences</taxon>
        <taxon>metagenomes</taxon>
        <taxon>organismal metagenomes</taxon>
    </lineage>
</organism>
<feature type="domain" description="ATPase AAA-type core" evidence="1">
    <location>
        <begin position="103"/>
        <end position="319"/>
    </location>
</feature>
<evidence type="ECO:0000313" key="2">
    <source>
        <dbReference type="EMBL" id="KAA6319471.1"/>
    </source>
</evidence>
<dbReference type="InterPro" id="IPR027417">
    <property type="entry name" value="P-loop_NTPase"/>
</dbReference>